<organism evidence="1 2">
    <name type="scientific">Pantoea vagans</name>
    <dbReference type="NCBI Taxonomy" id="470934"/>
    <lineage>
        <taxon>Bacteria</taxon>
        <taxon>Pseudomonadati</taxon>
        <taxon>Pseudomonadota</taxon>
        <taxon>Gammaproteobacteria</taxon>
        <taxon>Enterobacterales</taxon>
        <taxon>Erwiniaceae</taxon>
        <taxon>Pantoea</taxon>
    </lineage>
</organism>
<gene>
    <name evidence="1" type="ORF">C9381_09145</name>
</gene>
<name>A0AAN1TVD2_9GAMM</name>
<dbReference type="AlphaFoldDB" id="A0AAN1TVD2"/>
<accession>A0AAN1TVD2</accession>
<sequence length="69" mass="7843">MFNENFLPPDPDNPGWVIAWGVVKSEKWDLAGVYGNQEDANAKAEEMGDDYQVHFGSHKLGTKDFIWND</sequence>
<evidence type="ECO:0000313" key="1">
    <source>
        <dbReference type="EMBL" id="AVV37340.1"/>
    </source>
</evidence>
<dbReference type="EMBL" id="CP028349">
    <property type="protein sequence ID" value="AVV37340.1"/>
    <property type="molecule type" value="Genomic_DNA"/>
</dbReference>
<protein>
    <recommendedName>
        <fullName evidence="3">DUF2188 domain-containing protein</fullName>
    </recommendedName>
</protein>
<dbReference type="Proteomes" id="UP000241538">
    <property type="component" value="Chromosome"/>
</dbReference>
<evidence type="ECO:0008006" key="3">
    <source>
        <dbReference type="Google" id="ProtNLM"/>
    </source>
</evidence>
<dbReference type="RefSeq" id="WP_107319500.1">
    <property type="nucleotide sequence ID" value="NZ_CP028349.1"/>
</dbReference>
<reference evidence="1 2" key="1">
    <citation type="journal article" date="2018" name="Int J Genomics">
        <title>Comparative Genomics Analysis of Plasmid pPV989-94 from a Clinical Isolate of Pantoea vagans PV989.</title>
        <authorList>
            <person name="Xu L."/>
            <person name="Yin M."/>
            <person name="Zhu T."/>
            <person name="Lu J."/>
            <person name="Bao Q."/>
        </authorList>
    </citation>
    <scope>NUCLEOTIDE SEQUENCE [LARGE SCALE GENOMIC DNA]</scope>
    <source>
        <strain evidence="1 2">PV989</strain>
    </source>
</reference>
<proteinExistence type="predicted"/>
<evidence type="ECO:0000313" key="2">
    <source>
        <dbReference type="Proteomes" id="UP000241538"/>
    </source>
</evidence>